<evidence type="ECO:0000313" key="2">
    <source>
        <dbReference type="Proteomes" id="UP000499080"/>
    </source>
</evidence>
<comment type="caution">
    <text evidence="1">The sequence shown here is derived from an EMBL/GenBank/DDBJ whole genome shotgun (WGS) entry which is preliminary data.</text>
</comment>
<reference evidence="1 2" key="1">
    <citation type="journal article" date="2019" name="Sci. Rep.">
        <title>Orb-weaving spider Araneus ventricosus genome elucidates the spidroin gene catalogue.</title>
        <authorList>
            <person name="Kono N."/>
            <person name="Nakamura H."/>
            <person name="Ohtoshi R."/>
            <person name="Moran D.A.P."/>
            <person name="Shinohara A."/>
            <person name="Yoshida Y."/>
            <person name="Fujiwara M."/>
            <person name="Mori M."/>
            <person name="Tomita M."/>
            <person name="Arakawa K."/>
        </authorList>
    </citation>
    <scope>NUCLEOTIDE SEQUENCE [LARGE SCALE GENOMIC DNA]</scope>
</reference>
<organism evidence="1 2">
    <name type="scientific">Araneus ventricosus</name>
    <name type="common">Orbweaver spider</name>
    <name type="synonym">Epeira ventricosa</name>
    <dbReference type="NCBI Taxonomy" id="182803"/>
    <lineage>
        <taxon>Eukaryota</taxon>
        <taxon>Metazoa</taxon>
        <taxon>Ecdysozoa</taxon>
        <taxon>Arthropoda</taxon>
        <taxon>Chelicerata</taxon>
        <taxon>Arachnida</taxon>
        <taxon>Araneae</taxon>
        <taxon>Araneomorphae</taxon>
        <taxon>Entelegynae</taxon>
        <taxon>Araneoidea</taxon>
        <taxon>Araneidae</taxon>
        <taxon>Araneus</taxon>
    </lineage>
</organism>
<dbReference type="AlphaFoldDB" id="A0A4Y2E0T7"/>
<accession>A0A4Y2E0T7</accession>
<proteinExistence type="predicted"/>
<sequence>MVLGGLTFPNKSLKEAMKSFLTRCSFFSTVVVARLLLVVADGTANDFIVRQYWIARVIEITFEPILNFNVGLRSSHWGPRKEFESYAKTPQKTLYGRSSISR</sequence>
<gene>
    <name evidence="1" type="ORF">AVEN_144445_1</name>
</gene>
<dbReference type="Proteomes" id="UP000499080">
    <property type="component" value="Unassembled WGS sequence"/>
</dbReference>
<dbReference type="EMBL" id="BGPR01000484">
    <property type="protein sequence ID" value="GBM22662.1"/>
    <property type="molecule type" value="Genomic_DNA"/>
</dbReference>
<protein>
    <submittedName>
        <fullName evidence="1">Uncharacterized protein</fullName>
    </submittedName>
</protein>
<keyword evidence="2" id="KW-1185">Reference proteome</keyword>
<name>A0A4Y2E0T7_ARAVE</name>
<evidence type="ECO:0000313" key="1">
    <source>
        <dbReference type="EMBL" id="GBM22662.1"/>
    </source>
</evidence>